<dbReference type="GeneID" id="102802776"/>
<protein>
    <submittedName>
        <fullName evidence="3">Regulator of telomere elongation helicase 1-like</fullName>
    </submittedName>
</protein>
<sequence>FAKSDTKAQLPSWVRPYTQTYENFGILMRDLINFFRTTERIMPKPKLKSRESHMTCETTSSKALPVVSKPLVSSFTSASSYSSRTKSVVDDASNIVSHVPSLRKPEKAVYEAKLKIMYENSAGTSINLKTRSLLDALEQDNQMTSEVDDDIINSPQALRYKEALHKRLIEQGKKNSVKKKIVVVNPFLSKEMESKTELSGTTKRKSSNDSKDSTQSSSSTSTIVPAKIYLSKVKDRLTSGAYQRFSELMQQYKFYRFVKPCHKKDFDILCKGLTGLGCGYKPEHSLRRDTLKKAKQHGSNGS</sequence>
<feature type="non-terminal residue" evidence="3">
    <location>
        <position position="302"/>
    </location>
</feature>
<feature type="non-terminal residue" evidence="3">
    <location>
        <position position="1"/>
    </location>
</feature>
<evidence type="ECO:0000256" key="1">
    <source>
        <dbReference type="SAM" id="MobiDB-lite"/>
    </source>
</evidence>
<gene>
    <name evidence="3" type="primary">LOC102802776</name>
</gene>
<accession>A0ABM0M5Y9</accession>
<organism evidence="2 3">
    <name type="scientific">Saccoglossus kowalevskii</name>
    <name type="common">Acorn worm</name>
    <dbReference type="NCBI Taxonomy" id="10224"/>
    <lineage>
        <taxon>Eukaryota</taxon>
        <taxon>Metazoa</taxon>
        <taxon>Hemichordata</taxon>
        <taxon>Enteropneusta</taxon>
        <taxon>Harrimaniidae</taxon>
        <taxon>Saccoglossus</taxon>
    </lineage>
</organism>
<evidence type="ECO:0000313" key="3">
    <source>
        <dbReference type="RefSeq" id="XP_006815430.1"/>
    </source>
</evidence>
<feature type="region of interest" description="Disordered" evidence="1">
    <location>
        <begin position="194"/>
        <end position="219"/>
    </location>
</feature>
<dbReference type="RefSeq" id="XP_006815430.1">
    <property type="nucleotide sequence ID" value="XM_006815367.1"/>
</dbReference>
<proteinExistence type="predicted"/>
<dbReference type="Proteomes" id="UP000694865">
    <property type="component" value="Unplaced"/>
</dbReference>
<reference evidence="3" key="1">
    <citation type="submission" date="2025-08" db="UniProtKB">
        <authorList>
            <consortium name="RefSeq"/>
        </authorList>
    </citation>
    <scope>IDENTIFICATION</scope>
    <source>
        <tissue evidence="3">Testes</tissue>
    </source>
</reference>
<evidence type="ECO:0000313" key="2">
    <source>
        <dbReference type="Proteomes" id="UP000694865"/>
    </source>
</evidence>
<keyword evidence="2" id="KW-1185">Reference proteome</keyword>
<name>A0ABM0M5Y9_SACKO</name>